<gene>
    <name evidence="2" type="ORF">H1D24_06390</name>
</gene>
<feature type="compositionally biased region" description="Low complexity" evidence="1">
    <location>
        <begin position="1"/>
        <end position="14"/>
    </location>
</feature>
<dbReference type="Proteomes" id="UP000545761">
    <property type="component" value="Unassembled WGS sequence"/>
</dbReference>
<accession>A0A7W0DHY4</accession>
<sequence length="55" mass="5745">MSGSSLGGALESLGPGPVHHHRDQLAIRNHIGQPTGRGLALARLDVLLGHVTYLP</sequence>
<evidence type="ECO:0000256" key="1">
    <source>
        <dbReference type="SAM" id="MobiDB-lite"/>
    </source>
</evidence>
<name>A0A7W0DHY4_9ACTN</name>
<dbReference type="EMBL" id="JACEHE010000002">
    <property type="protein sequence ID" value="MBA2945461.1"/>
    <property type="molecule type" value="Genomic_DNA"/>
</dbReference>
<reference evidence="2 3" key="1">
    <citation type="submission" date="2020-07" db="EMBL/GenBank/DDBJ databases">
        <title>Streptomyces isolated from Indian soil.</title>
        <authorList>
            <person name="Mandal S."/>
            <person name="Maiti P.K."/>
        </authorList>
    </citation>
    <scope>NUCLEOTIDE SEQUENCE [LARGE SCALE GENOMIC DNA]</scope>
    <source>
        <strain evidence="2 3">PSKA28</strain>
    </source>
</reference>
<feature type="region of interest" description="Disordered" evidence="1">
    <location>
        <begin position="1"/>
        <end position="21"/>
    </location>
</feature>
<proteinExistence type="predicted"/>
<organism evidence="2 3">
    <name type="scientific">Streptomyces himalayensis subsp. himalayensis</name>
    <dbReference type="NCBI Taxonomy" id="2756131"/>
    <lineage>
        <taxon>Bacteria</taxon>
        <taxon>Bacillati</taxon>
        <taxon>Actinomycetota</taxon>
        <taxon>Actinomycetes</taxon>
        <taxon>Kitasatosporales</taxon>
        <taxon>Streptomycetaceae</taxon>
        <taxon>Streptomyces</taxon>
        <taxon>Streptomyces himalayensis</taxon>
    </lineage>
</organism>
<dbReference type="AlphaFoldDB" id="A0A7W0DHY4"/>
<protein>
    <submittedName>
        <fullName evidence="2">Uncharacterized protein</fullName>
    </submittedName>
</protein>
<evidence type="ECO:0000313" key="2">
    <source>
        <dbReference type="EMBL" id="MBA2945461.1"/>
    </source>
</evidence>
<evidence type="ECO:0000313" key="3">
    <source>
        <dbReference type="Proteomes" id="UP000545761"/>
    </source>
</evidence>
<dbReference type="RefSeq" id="WP_181656363.1">
    <property type="nucleotide sequence ID" value="NZ_JACEHE010000002.1"/>
</dbReference>
<comment type="caution">
    <text evidence="2">The sequence shown here is derived from an EMBL/GenBank/DDBJ whole genome shotgun (WGS) entry which is preliminary data.</text>
</comment>